<dbReference type="OrthoDB" id="9788221at2"/>
<dbReference type="NCBIfam" id="TIGR00654">
    <property type="entry name" value="PhzF_family"/>
    <property type="match status" value="1"/>
</dbReference>
<dbReference type="RefSeq" id="WP_039121138.1">
    <property type="nucleotide sequence ID" value="NZ_AOJP01000008.1"/>
</dbReference>
<comment type="similarity">
    <text evidence="1">Belongs to the PhzF family.</text>
</comment>
<evidence type="ECO:0000256" key="2">
    <source>
        <dbReference type="ARBA" id="ARBA00023235"/>
    </source>
</evidence>
<name>A0A017H5Y1_9FUSO</name>
<gene>
    <name evidence="3" type="ORF">C095_01795</name>
</gene>
<evidence type="ECO:0000313" key="3">
    <source>
        <dbReference type="EMBL" id="KID50145.1"/>
    </source>
</evidence>
<dbReference type="PATRIC" id="fig|1226633.4.peg.356"/>
<dbReference type="Pfam" id="PF02567">
    <property type="entry name" value="PhzC-PhzF"/>
    <property type="match status" value="1"/>
</dbReference>
<dbReference type="PANTHER" id="PTHR13774">
    <property type="entry name" value="PHENAZINE BIOSYNTHESIS PROTEIN"/>
    <property type="match status" value="1"/>
</dbReference>
<dbReference type="GO" id="GO:0005737">
    <property type="term" value="C:cytoplasm"/>
    <property type="evidence" value="ECO:0007669"/>
    <property type="project" value="TreeGrafter"/>
</dbReference>
<dbReference type="PANTHER" id="PTHR13774:SF39">
    <property type="entry name" value="BIOSYNTHESIS PROTEIN, PUTATIVE-RELATED"/>
    <property type="match status" value="1"/>
</dbReference>
<organism evidence="3 4">
    <name type="scientific">Fusobacterium necrophorum subsp. funduliforme B35</name>
    <dbReference type="NCBI Taxonomy" id="1226633"/>
    <lineage>
        <taxon>Bacteria</taxon>
        <taxon>Fusobacteriati</taxon>
        <taxon>Fusobacteriota</taxon>
        <taxon>Fusobacteriia</taxon>
        <taxon>Fusobacteriales</taxon>
        <taxon>Fusobacteriaceae</taxon>
        <taxon>Fusobacterium</taxon>
    </lineage>
</organism>
<evidence type="ECO:0000313" key="4">
    <source>
        <dbReference type="Proteomes" id="UP000031184"/>
    </source>
</evidence>
<dbReference type="EMBL" id="AUZI01000008">
    <property type="protein sequence ID" value="KID50145.1"/>
    <property type="molecule type" value="Genomic_DNA"/>
</dbReference>
<evidence type="ECO:0000256" key="1">
    <source>
        <dbReference type="ARBA" id="ARBA00008270"/>
    </source>
</evidence>
<comment type="caution">
    <text evidence="3">The sequence shown here is derived from an EMBL/GenBank/DDBJ whole genome shotgun (WGS) entry which is preliminary data.</text>
</comment>
<dbReference type="Proteomes" id="UP000031184">
    <property type="component" value="Unassembled WGS sequence"/>
</dbReference>
<keyword evidence="2" id="KW-0413">Isomerase</keyword>
<dbReference type="InterPro" id="IPR003719">
    <property type="entry name" value="Phenazine_PhzF-like"/>
</dbReference>
<dbReference type="AlphaFoldDB" id="A0A017H5Y1"/>
<sequence>MSYPIFIYDAFTKEKFGGNAAGIVLDAENLSIVEKQNLAKELGFSETVFVQRSEKADFQLEYFTPKQEVDLCGHATIAAIYALFDEKRIAKDRFEISMETRVGILSVFLERRDRVLCSVWMEQDEGKLSWDLEVPEEEILSSLGLTKEDRNPNFSMGKAYSGLWDLMIPLASKKALDGIQIDFFKVEELSKKLSVISFHPFYVEGTSAYVRNFAPIVNIPEESATGTSNGALAFYLHQQKYLAKDEILYCQQGESMKRKSQILAKVSTEGKILVGGQAVRIIKGEYS</sequence>
<proteinExistence type="inferred from homology"/>
<dbReference type="SUPFAM" id="SSF54506">
    <property type="entry name" value="Diaminopimelate epimerase-like"/>
    <property type="match status" value="1"/>
</dbReference>
<dbReference type="Gene3D" id="3.10.310.10">
    <property type="entry name" value="Diaminopimelate Epimerase, Chain A, domain 1"/>
    <property type="match status" value="2"/>
</dbReference>
<dbReference type="PIRSF" id="PIRSF016184">
    <property type="entry name" value="PhzC_PhzF"/>
    <property type="match status" value="1"/>
</dbReference>
<reference evidence="3 4" key="1">
    <citation type="submission" date="2013-08" db="EMBL/GenBank/DDBJ databases">
        <title>An opportunistic ruminal bacterium that causes liver abscesses in cattle.</title>
        <authorList>
            <person name="Benahmed F.H."/>
            <person name="Rasmussen M."/>
            <person name="Harbottle H."/>
            <person name="Soppet D."/>
            <person name="Nagaraja T.G."/>
            <person name="Davidson M."/>
        </authorList>
    </citation>
    <scope>NUCLEOTIDE SEQUENCE [LARGE SCALE GENOMIC DNA]</scope>
    <source>
        <strain evidence="3 4">B35</strain>
    </source>
</reference>
<accession>A0A017H5Y1</accession>
<dbReference type="GO" id="GO:0016853">
    <property type="term" value="F:isomerase activity"/>
    <property type="evidence" value="ECO:0007669"/>
    <property type="project" value="UniProtKB-KW"/>
</dbReference>
<protein>
    <submittedName>
        <fullName evidence="3">Phenazine biosynthesis protein PhzF</fullName>
    </submittedName>
</protein>